<comment type="cofactor">
    <cofactor evidence="1 6">
        <name>pyridoxal 5'-phosphate</name>
        <dbReference type="ChEBI" id="CHEBI:597326"/>
    </cofactor>
</comment>
<evidence type="ECO:0000256" key="2">
    <source>
        <dbReference type="ARBA" id="ARBA00007441"/>
    </source>
</evidence>
<dbReference type="Pfam" id="PF00155">
    <property type="entry name" value="Aminotran_1_2"/>
    <property type="match status" value="1"/>
</dbReference>
<evidence type="ECO:0000313" key="9">
    <source>
        <dbReference type="Proteomes" id="UP001146670"/>
    </source>
</evidence>
<organism evidence="8 9">
    <name type="scientific">Aerococcus kribbianus</name>
    <dbReference type="NCBI Taxonomy" id="2999064"/>
    <lineage>
        <taxon>Bacteria</taxon>
        <taxon>Bacillati</taxon>
        <taxon>Bacillota</taxon>
        <taxon>Bacilli</taxon>
        <taxon>Lactobacillales</taxon>
        <taxon>Aerococcaceae</taxon>
        <taxon>Aerococcus</taxon>
    </lineage>
</organism>
<dbReference type="GO" id="GO:0030170">
    <property type="term" value="F:pyridoxal phosphate binding"/>
    <property type="evidence" value="ECO:0007669"/>
    <property type="project" value="InterPro"/>
</dbReference>
<keyword evidence="9" id="KW-1185">Reference proteome</keyword>
<dbReference type="AlphaFoldDB" id="A0A9X3FSM5"/>
<dbReference type="EC" id="2.6.1.-" evidence="6"/>
<dbReference type="EMBL" id="JAPRFR010000002">
    <property type="protein sequence ID" value="MCZ0725935.1"/>
    <property type="molecule type" value="Genomic_DNA"/>
</dbReference>
<dbReference type="RefSeq" id="WP_268752266.1">
    <property type="nucleotide sequence ID" value="NZ_JAPRFQ010000002.1"/>
</dbReference>
<dbReference type="PANTHER" id="PTHR46383">
    <property type="entry name" value="ASPARTATE AMINOTRANSFERASE"/>
    <property type="match status" value="1"/>
</dbReference>
<dbReference type="InterPro" id="IPR004839">
    <property type="entry name" value="Aminotransferase_I/II_large"/>
</dbReference>
<evidence type="ECO:0000256" key="5">
    <source>
        <dbReference type="ARBA" id="ARBA00022898"/>
    </source>
</evidence>
<dbReference type="InterPro" id="IPR015422">
    <property type="entry name" value="PyrdxlP-dep_Trfase_small"/>
</dbReference>
<keyword evidence="3 6" id="KW-0032">Aminotransferase</keyword>
<comment type="similarity">
    <text evidence="2 6">Belongs to the class-I pyridoxal-phosphate-dependent aminotransferase family.</text>
</comment>
<dbReference type="PANTHER" id="PTHR46383:SF1">
    <property type="entry name" value="ASPARTATE AMINOTRANSFERASE"/>
    <property type="match status" value="1"/>
</dbReference>
<dbReference type="FunFam" id="3.40.640.10:FF:000033">
    <property type="entry name" value="Aspartate aminotransferase"/>
    <property type="match status" value="1"/>
</dbReference>
<sequence>MLSQRINELKPSKTTMSAQLASELKDQGKDVISLGLGEPDFSTPKYILDAVNEAMYKGKGHHYSPSAGMSELRQAIADFHADHDGYRYEKEEVFVCDGAKMALYFICQILLNPGDQVLIPSPYWVSYLEQVKLAGGQAVIIPSQEKQDYKITVEQVATHANEQTKFLILNTPSNPTGMVYSGDEVRAISDYCREHNILLVVDEIYYRLVYGDTQPQSIMSLTDNLDHVIIVNGFSKTYAMTGWRLGYVLARQEIIQALAKLASQSNSNASGLSQYAGLAALQGSQEDFANMRMTFAKRLENAYDKVSQLPGFQLSSKARGAFYLFPDISEACQLTGFATADDFVNALLAEYYVLVIPGSAFGSDQHIRLSYATDQDTFNQAIERIHAFIETHRRK</sequence>
<dbReference type="GO" id="GO:0006520">
    <property type="term" value="P:amino acid metabolic process"/>
    <property type="evidence" value="ECO:0007669"/>
    <property type="project" value="InterPro"/>
</dbReference>
<reference evidence="8" key="1">
    <citation type="submission" date="2022-12" db="EMBL/GenBank/DDBJ databases">
        <title>Description and comparative metabolic analysis of Aerococcus sp. nov., isolated from the feces of a pig.</title>
        <authorList>
            <person name="Chang Y.-H."/>
        </authorList>
    </citation>
    <scope>NUCLEOTIDE SEQUENCE</scope>
    <source>
        <strain evidence="8">YH-aer222</strain>
    </source>
</reference>
<dbReference type="Gene3D" id="3.90.1150.10">
    <property type="entry name" value="Aspartate Aminotransferase, domain 1"/>
    <property type="match status" value="1"/>
</dbReference>
<dbReference type="InterPro" id="IPR015421">
    <property type="entry name" value="PyrdxlP-dep_Trfase_major"/>
</dbReference>
<dbReference type="PROSITE" id="PS00105">
    <property type="entry name" value="AA_TRANSFER_CLASS_1"/>
    <property type="match status" value="1"/>
</dbReference>
<evidence type="ECO:0000256" key="4">
    <source>
        <dbReference type="ARBA" id="ARBA00022679"/>
    </source>
</evidence>
<dbReference type="CDD" id="cd00609">
    <property type="entry name" value="AAT_like"/>
    <property type="match status" value="1"/>
</dbReference>
<dbReference type="GO" id="GO:0008483">
    <property type="term" value="F:transaminase activity"/>
    <property type="evidence" value="ECO:0007669"/>
    <property type="project" value="UniProtKB-KW"/>
</dbReference>
<dbReference type="SUPFAM" id="SSF53383">
    <property type="entry name" value="PLP-dependent transferases"/>
    <property type="match status" value="1"/>
</dbReference>
<evidence type="ECO:0000256" key="3">
    <source>
        <dbReference type="ARBA" id="ARBA00022576"/>
    </source>
</evidence>
<accession>A0A9X3FSM5</accession>
<keyword evidence="5" id="KW-0663">Pyridoxal phosphate</keyword>
<protein>
    <recommendedName>
        <fullName evidence="6">Aminotransferase</fullName>
        <ecNumber evidence="6">2.6.1.-</ecNumber>
    </recommendedName>
</protein>
<dbReference type="InterPro" id="IPR050596">
    <property type="entry name" value="AspAT/PAT-like"/>
</dbReference>
<gene>
    <name evidence="8" type="ORF">OW157_05045</name>
</gene>
<dbReference type="Proteomes" id="UP001146670">
    <property type="component" value="Unassembled WGS sequence"/>
</dbReference>
<comment type="caution">
    <text evidence="8">The sequence shown here is derived from an EMBL/GenBank/DDBJ whole genome shotgun (WGS) entry which is preliminary data.</text>
</comment>
<name>A0A9X3FSM5_9LACT</name>
<dbReference type="Gene3D" id="3.40.640.10">
    <property type="entry name" value="Type I PLP-dependent aspartate aminotransferase-like (Major domain)"/>
    <property type="match status" value="1"/>
</dbReference>
<feature type="domain" description="Aminotransferase class I/classII large" evidence="7">
    <location>
        <begin position="29"/>
        <end position="385"/>
    </location>
</feature>
<dbReference type="InterPro" id="IPR004838">
    <property type="entry name" value="NHTrfase_class1_PyrdxlP-BS"/>
</dbReference>
<evidence type="ECO:0000256" key="6">
    <source>
        <dbReference type="RuleBase" id="RU000481"/>
    </source>
</evidence>
<keyword evidence="4 6" id="KW-0808">Transferase</keyword>
<proteinExistence type="inferred from homology"/>
<evidence type="ECO:0000256" key="1">
    <source>
        <dbReference type="ARBA" id="ARBA00001933"/>
    </source>
</evidence>
<evidence type="ECO:0000259" key="7">
    <source>
        <dbReference type="Pfam" id="PF00155"/>
    </source>
</evidence>
<evidence type="ECO:0000313" key="8">
    <source>
        <dbReference type="EMBL" id="MCZ0725935.1"/>
    </source>
</evidence>
<dbReference type="InterPro" id="IPR015424">
    <property type="entry name" value="PyrdxlP-dep_Trfase"/>
</dbReference>